<protein>
    <recommendedName>
        <fullName evidence="8">Neuromedin Bb</fullName>
    </recommendedName>
</protein>
<dbReference type="GO" id="GO:0007218">
    <property type="term" value="P:neuropeptide signaling pathway"/>
    <property type="evidence" value="ECO:0007669"/>
    <property type="project" value="InterPro"/>
</dbReference>
<evidence type="ECO:0008006" key="8">
    <source>
        <dbReference type="Google" id="ProtNLM"/>
    </source>
</evidence>
<keyword evidence="5" id="KW-0812">Transmembrane</keyword>
<reference evidence="6 7" key="1">
    <citation type="journal article" date="2021" name="G3 (Bethesda)">
        <title>Improved contiguity of the threespine stickleback genome using long-read sequencing.</title>
        <authorList>
            <person name="Nath S."/>
            <person name="Shaw D.E."/>
            <person name="White M.A."/>
        </authorList>
    </citation>
    <scope>NUCLEOTIDE SEQUENCE [LARGE SCALE GENOMIC DNA]</scope>
    <source>
        <strain evidence="6 7">Lake Benthic</strain>
    </source>
</reference>
<feature type="transmembrane region" description="Helical" evidence="5">
    <location>
        <begin position="6"/>
        <end position="26"/>
    </location>
</feature>
<evidence type="ECO:0000256" key="3">
    <source>
        <dbReference type="ARBA" id="ARBA00022525"/>
    </source>
</evidence>
<evidence type="ECO:0000313" key="6">
    <source>
        <dbReference type="Ensembl" id="ENSGACP00000038588.1"/>
    </source>
</evidence>
<dbReference type="GO" id="GO:0031710">
    <property type="term" value="F:neuromedin B receptor binding"/>
    <property type="evidence" value="ECO:0007669"/>
    <property type="project" value="TreeGrafter"/>
</dbReference>
<keyword evidence="4" id="KW-0027">Amidation</keyword>
<evidence type="ECO:0000256" key="2">
    <source>
        <dbReference type="ARBA" id="ARBA00010012"/>
    </source>
</evidence>
<dbReference type="GO" id="GO:0046887">
    <property type="term" value="P:positive regulation of hormone secretion"/>
    <property type="evidence" value="ECO:0007669"/>
    <property type="project" value="TreeGrafter"/>
</dbReference>
<dbReference type="PANTHER" id="PTHR16866:SF3">
    <property type="entry name" value="NEUROMEDIN-B"/>
    <property type="match status" value="1"/>
</dbReference>
<evidence type="ECO:0000313" key="7">
    <source>
        <dbReference type="Proteomes" id="UP000007635"/>
    </source>
</evidence>
<keyword evidence="7" id="KW-1185">Reference proteome</keyword>
<reference evidence="6" key="3">
    <citation type="submission" date="2025-09" db="UniProtKB">
        <authorList>
            <consortium name="Ensembl"/>
        </authorList>
    </citation>
    <scope>IDENTIFICATION</scope>
</reference>
<dbReference type="GO" id="GO:0005184">
    <property type="term" value="F:neuropeptide hormone activity"/>
    <property type="evidence" value="ECO:0007669"/>
    <property type="project" value="TreeGrafter"/>
</dbReference>
<dbReference type="Proteomes" id="UP000007635">
    <property type="component" value="Chromosome Y"/>
</dbReference>
<keyword evidence="3" id="KW-0964">Secreted</keyword>
<dbReference type="Ensembl" id="ENSGACT00000035031.1">
    <property type="protein sequence ID" value="ENSGACP00000038588.1"/>
    <property type="gene ID" value="ENSGACG00000029250.1"/>
</dbReference>
<dbReference type="PANTHER" id="PTHR16866">
    <property type="entry name" value="GASTRIN-RELEASING PEPTIDE"/>
    <property type="match status" value="1"/>
</dbReference>
<organism evidence="6 7">
    <name type="scientific">Gasterosteus aculeatus aculeatus</name>
    <name type="common">three-spined stickleback</name>
    <dbReference type="NCBI Taxonomy" id="481459"/>
    <lineage>
        <taxon>Eukaryota</taxon>
        <taxon>Metazoa</taxon>
        <taxon>Chordata</taxon>
        <taxon>Craniata</taxon>
        <taxon>Vertebrata</taxon>
        <taxon>Euteleostomi</taxon>
        <taxon>Actinopterygii</taxon>
        <taxon>Neopterygii</taxon>
        <taxon>Teleostei</taxon>
        <taxon>Neoteleostei</taxon>
        <taxon>Acanthomorphata</taxon>
        <taxon>Eupercaria</taxon>
        <taxon>Perciformes</taxon>
        <taxon>Cottioidei</taxon>
        <taxon>Gasterosteales</taxon>
        <taxon>Gasterosteidae</taxon>
        <taxon>Gasterosteus</taxon>
    </lineage>
</organism>
<accession>A0AAQ4PKX0</accession>
<proteinExistence type="inferred from homology"/>
<comment type="similarity">
    <text evidence="2">Belongs to the bombesin/neuromedin-B/ranatensin family.</text>
</comment>
<dbReference type="GO" id="GO:0005576">
    <property type="term" value="C:extracellular region"/>
    <property type="evidence" value="ECO:0007669"/>
    <property type="project" value="UniProtKB-SubCell"/>
</dbReference>
<evidence type="ECO:0000256" key="1">
    <source>
        <dbReference type="ARBA" id="ARBA00004613"/>
    </source>
</evidence>
<sequence length="139" mass="15921">SKEILVNRLFLSSFILVYYIAMTSSMTPDLTELRNKVSNIKMTPKGNLWATGHFMGKKSVMDSPLMKSAFEDVKIPTCRAVSVHQVEDLQALLFQMWKTAQQTQQKYALNVREGCEMHVLVKYIIRLFWAKAVSQVSCI</sequence>
<dbReference type="InterPro" id="IPR000874">
    <property type="entry name" value="Bombesin"/>
</dbReference>
<dbReference type="GO" id="GO:0043005">
    <property type="term" value="C:neuron projection"/>
    <property type="evidence" value="ECO:0007669"/>
    <property type="project" value="TreeGrafter"/>
</dbReference>
<reference evidence="6" key="2">
    <citation type="submission" date="2025-08" db="UniProtKB">
        <authorList>
            <consortium name="Ensembl"/>
        </authorList>
    </citation>
    <scope>IDENTIFICATION</scope>
</reference>
<dbReference type="GeneTree" id="ENSGT00940000172424"/>
<evidence type="ECO:0000256" key="5">
    <source>
        <dbReference type="SAM" id="Phobius"/>
    </source>
</evidence>
<dbReference type="PROSITE" id="PS00257">
    <property type="entry name" value="BOMBESIN"/>
    <property type="match status" value="1"/>
</dbReference>
<name>A0AAQ4PKX0_GASAC</name>
<evidence type="ECO:0000256" key="4">
    <source>
        <dbReference type="ARBA" id="ARBA00022815"/>
    </source>
</evidence>
<dbReference type="Pfam" id="PF02044">
    <property type="entry name" value="Bombesin"/>
    <property type="match status" value="1"/>
</dbReference>
<keyword evidence="5" id="KW-1133">Transmembrane helix</keyword>
<keyword evidence="5" id="KW-0472">Membrane</keyword>
<dbReference type="AlphaFoldDB" id="A0AAQ4PKX0"/>
<comment type="subcellular location">
    <subcellularLocation>
        <location evidence="1">Secreted</location>
    </subcellularLocation>
</comment>